<evidence type="ECO:0000256" key="1">
    <source>
        <dbReference type="SAM" id="Phobius"/>
    </source>
</evidence>
<dbReference type="InterPro" id="IPR052055">
    <property type="entry name" value="Hepadnavirus_pol/RT"/>
</dbReference>
<dbReference type="PROSITE" id="PS50878">
    <property type="entry name" value="RT_POL"/>
    <property type="match status" value="1"/>
</dbReference>
<dbReference type="PANTHER" id="PTHR33050:SF7">
    <property type="entry name" value="RIBONUCLEASE H"/>
    <property type="match status" value="1"/>
</dbReference>
<keyword evidence="1" id="KW-0472">Membrane</keyword>
<keyword evidence="1" id="KW-0812">Transmembrane</keyword>
<keyword evidence="4" id="KW-1185">Reference proteome</keyword>
<dbReference type="InterPro" id="IPR043128">
    <property type="entry name" value="Rev_trsase/Diguanyl_cyclase"/>
</dbReference>
<name>A0AAE0FPA8_9CHLO</name>
<proteinExistence type="predicted"/>
<dbReference type="Proteomes" id="UP001190700">
    <property type="component" value="Unassembled WGS sequence"/>
</dbReference>
<dbReference type="AlphaFoldDB" id="A0AAE0FPA8"/>
<dbReference type="PANTHER" id="PTHR33050">
    <property type="entry name" value="REVERSE TRANSCRIPTASE DOMAIN-CONTAINING PROTEIN"/>
    <property type="match status" value="1"/>
</dbReference>
<dbReference type="Gene3D" id="3.10.10.10">
    <property type="entry name" value="HIV Type 1 Reverse Transcriptase, subunit A, domain 1"/>
    <property type="match status" value="1"/>
</dbReference>
<evidence type="ECO:0000313" key="4">
    <source>
        <dbReference type="Proteomes" id="UP001190700"/>
    </source>
</evidence>
<evidence type="ECO:0000313" key="3">
    <source>
        <dbReference type="EMBL" id="KAK3263188.1"/>
    </source>
</evidence>
<gene>
    <name evidence="3" type="ORF">CYMTET_27992</name>
</gene>
<keyword evidence="1" id="KW-1133">Transmembrane helix</keyword>
<dbReference type="InterPro" id="IPR000477">
    <property type="entry name" value="RT_dom"/>
</dbReference>
<dbReference type="Pfam" id="PF00078">
    <property type="entry name" value="RVT_1"/>
    <property type="match status" value="1"/>
</dbReference>
<feature type="transmembrane region" description="Helical" evidence="1">
    <location>
        <begin position="43"/>
        <end position="66"/>
    </location>
</feature>
<comment type="caution">
    <text evidence="3">The sequence shown here is derived from an EMBL/GenBank/DDBJ whole genome shotgun (WGS) entry which is preliminary data.</text>
</comment>
<accession>A0AAE0FPA8</accession>
<sequence length="281" mass="31500">MARRGGTRGNEFHDCPSEFDEAAVPAVSTAAPKITGRLRQRSGFWRSFASALVVTWVLFGVPLTWINGPPPSSFFPNSPTALAEEEFVTEAVLGLVQSGAAEEWFTRPEVISPLAVAYRDTGPDSPPKKRLIWNGRYVNSFIVVQKFKYESLAIVRDLLGWYGTLWSFDLTSGYHHVELHSDFHTYVAFSWKGRFYVFKALPFGLAPAPFFFTKITNELAARWRRQGAGLVHYLDDFLFIQGRSGRPFAVEQASVLQDVEDSGFLINKEKSTHHTGLSTAD</sequence>
<dbReference type="SUPFAM" id="SSF56672">
    <property type="entry name" value="DNA/RNA polymerases"/>
    <property type="match status" value="1"/>
</dbReference>
<feature type="domain" description="Reverse transcriptase" evidence="2">
    <location>
        <begin position="1"/>
        <end position="281"/>
    </location>
</feature>
<dbReference type="EMBL" id="LGRX02015647">
    <property type="protein sequence ID" value="KAK3263188.1"/>
    <property type="molecule type" value="Genomic_DNA"/>
</dbReference>
<organism evidence="3 4">
    <name type="scientific">Cymbomonas tetramitiformis</name>
    <dbReference type="NCBI Taxonomy" id="36881"/>
    <lineage>
        <taxon>Eukaryota</taxon>
        <taxon>Viridiplantae</taxon>
        <taxon>Chlorophyta</taxon>
        <taxon>Pyramimonadophyceae</taxon>
        <taxon>Pyramimonadales</taxon>
        <taxon>Pyramimonadaceae</taxon>
        <taxon>Cymbomonas</taxon>
    </lineage>
</organism>
<dbReference type="InterPro" id="IPR043502">
    <property type="entry name" value="DNA/RNA_pol_sf"/>
</dbReference>
<evidence type="ECO:0000259" key="2">
    <source>
        <dbReference type="PROSITE" id="PS50878"/>
    </source>
</evidence>
<reference evidence="3 4" key="1">
    <citation type="journal article" date="2015" name="Genome Biol. Evol.">
        <title>Comparative Genomics of a Bacterivorous Green Alga Reveals Evolutionary Causalities and Consequences of Phago-Mixotrophic Mode of Nutrition.</title>
        <authorList>
            <person name="Burns J.A."/>
            <person name="Paasch A."/>
            <person name="Narechania A."/>
            <person name="Kim E."/>
        </authorList>
    </citation>
    <scope>NUCLEOTIDE SEQUENCE [LARGE SCALE GENOMIC DNA]</scope>
    <source>
        <strain evidence="3 4">PLY_AMNH</strain>
    </source>
</reference>
<dbReference type="Gene3D" id="3.30.70.270">
    <property type="match status" value="1"/>
</dbReference>
<protein>
    <recommendedName>
        <fullName evidence="2">Reverse transcriptase domain-containing protein</fullName>
    </recommendedName>
</protein>
<dbReference type="CDD" id="cd03714">
    <property type="entry name" value="RT_DIRS1"/>
    <property type="match status" value="1"/>
</dbReference>